<evidence type="ECO:0000313" key="10">
    <source>
        <dbReference type="EMBL" id="MXP27041.1"/>
    </source>
</evidence>
<evidence type="ECO:0000259" key="8">
    <source>
        <dbReference type="PROSITE" id="PS50893"/>
    </source>
</evidence>
<evidence type="ECO:0000313" key="11">
    <source>
        <dbReference type="Proteomes" id="UP000460561"/>
    </source>
</evidence>
<dbReference type="SMART" id="SM00382">
    <property type="entry name" value="AAA"/>
    <property type="match status" value="1"/>
</dbReference>
<dbReference type="InterPro" id="IPR017871">
    <property type="entry name" value="ABC_transporter-like_CS"/>
</dbReference>
<evidence type="ECO:0000256" key="1">
    <source>
        <dbReference type="ARBA" id="ARBA00004651"/>
    </source>
</evidence>
<keyword evidence="2 7" id="KW-0812">Transmembrane</keyword>
<dbReference type="InterPro" id="IPR003439">
    <property type="entry name" value="ABC_transporter-like_ATP-bd"/>
</dbReference>
<feature type="transmembrane region" description="Helical" evidence="7">
    <location>
        <begin position="156"/>
        <end position="185"/>
    </location>
</feature>
<proteinExistence type="predicted"/>
<feature type="domain" description="ABC transporter" evidence="8">
    <location>
        <begin position="319"/>
        <end position="530"/>
    </location>
</feature>
<dbReference type="SUPFAM" id="SSF52540">
    <property type="entry name" value="P-loop containing nucleoside triphosphate hydrolases"/>
    <property type="match status" value="1"/>
</dbReference>
<organism evidence="10 11">
    <name type="scientific">Altericroceibacterium indicum</name>
    <dbReference type="NCBI Taxonomy" id="374177"/>
    <lineage>
        <taxon>Bacteria</taxon>
        <taxon>Pseudomonadati</taxon>
        <taxon>Pseudomonadota</taxon>
        <taxon>Alphaproteobacteria</taxon>
        <taxon>Sphingomonadales</taxon>
        <taxon>Erythrobacteraceae</taxon>
        <taxon>Altericroceibacterium</taxon>
    </lineage>
</organism>
<keyword evidence="5 7" id="KW-1133">Transmembrane helix</keyword>
<feature type="domain" description="ABC transmembrane type-1" evidence="9">
    <location>
        <begin position="27"/>
        <end position="272"/>
    </location>
</feature>
<dbReference type="PROSITE" id="PS50929">
    <property type="entry name" value="ABC_TM1F"/>
    <property type="match status" value="1"/>
</dbReference>
<dbReference type="InterPro" id="IPR003593">
    <property type="entry name" value="AAA+_ATPase"/>
</dbReference>
<evidence type="ECO:0000259" key="9">
    <source>
        <dbReference type="PROSITE" id="PS50929"/>
    </source>
</evidence>
<keyword evidence="3" id="KW-0547">Nucleotide-binding</keyword>
<dbReference type="EMBL" id="WTYQ01000006">
    <property type="protein sequence ID" value="MXP27041.1"/>
    <property type="molecule type" value="Genomic_DNA"/>
</dbReference>
<dbReference type="AlphaFoldDB" id="A0A845ADI7"/>
<dbReference type="InterPro" id="IPR039421">
    <property type="entry name" value="Type_1_exporter"/>
</dbReference>
<keyword evidence="11" id="KW-1185">Reference proteome</keyword>
<evidence type="ECO:0000256" key="7">
    <source>
        <dbReference type="SAM" id="Phobius"/>
    </source>
</evidence>
<dbReference type="InterPro" id="IPR011527">
    <property type="entry name" value="ABC1_TM_dom"/>
</dbReference>
<dbReference type="Pfam" id="PF00005">
    <property type="entry name" value="ABC_tran"/>
    <property type="match status" value="1"/>
</dbReference>
<dbReference type="Gene3D" id="1.20.1560.10">
    <property type="entry name" value="ABC transporter type 1, transmembrane domain"/>
    <property type="match status" value="1"/>
</dbReference>
<comment type="caution">
    <text evidence="10">The sequence shown here is derived from an EMBL/GenBank/DDBJ whole genome shotgun (WGS) entry which is preliminary data.</text>
</comment>
<dbReference type="PROSITE" id="PS00211">
    <property type="entry name" value="ABC_TRANSPORTER_1"/>
    <property type="match status" value="1"/>
</dbReference>
<dbReference type="GO" id="GO:0016887">
    <property type="term" value="F:ATP hydrolysis activity"/>
    <property type="evidence" value="ECO:0007669"/>
    <property type="project" value="InterPro"/>
</dbReference>
<dbReference type="GO" id="GO:0140359">
    <property type="term" value="F:ABC-type transporter activity"/>
    <property type="evidence" value="ECO:0007669"/>
    <property type="project" value="InterPro"/>
</dbReference>
<evidence type="ECO:0000256" key="6">
    <source>
        <dbReference type="ARBA" id="ARBA00023136"/>
    </source>
</evidence>
<dbReference type="SUPFAM" id="SSF90123">
    <property type="entry name" value="ABC transporter transmembrane region"/>
    <property type="match status" value="1"/>
</dbReference>
<dbReference type="PROSITE" id="PS50893">
    <property type="entry name" value="ABC_TRANSPORTER_2"/>
    <property type="match status" value="1"/>
</dbReference>
<keyword evidence="6 7" id="KW-0472">Membrane</keyword>
<gene>
    <name evidence="10" type="ORF">GRI39_13490</name>
</gene>
<evidence type="ECO:0000256" key="5">
    <source>
        <dbReference type="ARBA" id="ARBA00022989"/>
    </source>
</evidence>
<dbReference type="Gene3D" id="3.40.50.300">
    <property type="entry name" value="P-loop containing nucleotide triphosphate hydrolases"/>
    <property type="match status" value="1"/>
</dbReference>
<sequence>MSRLPASPLSLLLAHENHTRRATWRQAFICAGLAAIASVVLLGLSGWFLTAAALAGAAGPAVANAFNYMLPSAGIRLLAIVRTAARYGERVTGHKAALHAMANVRATLFRSIVAQPPAKALSMSRGAALSRLVGDVGLTENALVRRPAGFAAFSGLMAALIMTLIASPVATLTLLLVAAVTLWLLRRLQPAIDASAEDVAVASEALRDRLSSLIDAAPELRCYGLTDWACARNAEAESDLLDAQVAHHHALSRVEALRAMAIAVGATACTVAALPSGPALAALAALAGAMGVDGLSPLITRQIERGAAMRAAERLDGVLSTQQVEAHEEIALKGRTIALPGFLSERVERGDLAVIRAPSGTGKTTLVEALMGLRSLSPGLAMIDGIDAAWVSPVQRREIFAYAPQDAQLVSGTVRDNLLLARPDASDAALQEALAIAGLTEVVAALPKGLASWVGENGERLSGGERRRLALARALLSPAPWLLLDEPTAGLDPALANQILDQLTKWINRQGKGIVMITHETVHHNVSTDI</sequence>
<dbReference type="OrthoDB" id="5288404at2"/>
<feature type="transmembrane region" description="Helical" evidence="7">
    <location>
        <begin position="27"/>
        <end position="49"/>
    </location>
</feature>
<dbReference type="GO" id="GO:0005524">
    <property type="term" value="F:ATP binding"/>
    <property type="evidence" value="ECO:0007669"/>
    <property type="project" value="UniProtKB-KW"/>
</dbReference>
<evidence type="ECO:0000256" key="4">
    <source>
        <dbReference type="ARBA" id="ARBA00022840"/>
    </source>
</evidence>
<accession>A0A845ADI7</accession>
<name>A0A845ADI7_9SPHN</name>
<keyword evidence="4 10" id="KW-0067">ATP-binding</keyword>
<evidence type="ECO:0000256" key="2">
    <source>
        <dbReference type="ARBA" id="ARBA00022692"/>
    </source>
</evidence>
<dbReference type="InterPro" id="IPR027417">
    <property type="entry name" value="P-loop_NTPase"/>
</dbReference>
<dbReference type="Proteomes" id="UP000460561">
    <property type="component" value="Unassembled WGS sequence"/>
</dbReference>
<evidence type="ECO:0000256" key="3">
    <source>
        <dbReference type="ARBA" id="ARBA00022741"/>
    </source>
</evidence>
<protein>
    <submittedName>
        <fullName evidence="10">ATP-binding cassette domain-containing protein</fullName>
    </submittedName>
</protein>
<dbReference type="PANTHER" id="PTHR24221:SF654">
    <property type="entry name" value="ATP-BINDING CASSETTE SUB-FAMILY B MEMBER 6"/>
    <property type="match status" value="1"/>
</dbReference>
<comment type="subcellular location">
    <subcellularLocation>
        <location evidence="1">Cell membrane</location>
        <topology evidence="1">Multi-pass membrane protein</topology>
    </subcellularLocation>
</comment>
<dbReference type="RefSeq" id="WP_160740259.1">
    <property type="nucleotide sequence ID" value="NZ_WTYQ01000006.1"/>
</dbReference>
<reference evidence="10 11" key="1">
    <citation type="submission" date="2019-12" db="EMBL/GenBank/DDBJ databases">
        <title>Genomic-based taxomic classification of the family Erythrobacteraceae.</title>
        <authorList>
            <person name="Xu L."/>
        </authorList>
    </citation>
    <scope>NUCLEOTIDE SEQUENCE [LARGE SCALE GENOMIC DNA]</scope>
    <source>
        <strain evidence="10 11">DSM 18604</strain>
    </source>
</reference>
<dbReference type="GO" id="GO:0005886">
    <property type="term" value="C:plasma membrane"/>
    <property type="evidence" value="ECO:0007669"/>
    <property type="project" value="UniProtKB-SubCell"/>
</dbReference>
<dbReference type="PANTHER" id="PTHR24221">
    <property type="entry name" value="ATP-BINDING CASSETTE SUB-FAMILY B"/>
    <property type="match status" value="1"/>
</dbReference>
<dbReference type="InterPro" id="IPR036640">
    <property type="entry name" value="ABC1_TM_sf"/>
</dbReference>